<dbReference type="GO" id="GO:0005739">
    <property type="term" value="C:mitochondrion"/>
    <property type="evidence" value="ECO:0007669"/>
    <property type="project" value="UniProtKB-SubCell"/>
</dbReference>
<dbReference type="AlphaFoldDB" id="A0ABD0RKZ6"/>
<dbReference type="PROSITE" id="PS51720">
    <property type="entry name" value="G_AIG1"/>
    <property type="match status" value="1"/>
</dbReference>
<evidence type="ECO:0000259" key="16">
    <source>
        <dbReference type="PROSITE" id="PS51720"/>
    </source>
</evidence>
<keyword evidence="9" id="KW-0256">Endoplasmic reticulum</keyword>
<feature type="non-terminal residue" evidence="17">
    <location>
        <position position="1"/>
    </location>
</feature>
<evidence type="ECO:0000313" key="18">
    <source>
        <dbReference type="Proteomes" id="UP001529510"/>
    </source>
</evidence>
<evidence type="ECO:0000256" key="4">
    <source>
        <dbReference type="ARBA" id="ARBA00004555"/>
    </source>
</evidence>
<keyword evidence="8" id="KW-0547">Nucleotide-binding</keyword>
<dbReference type="GO" id="GO:0005525">
    <property type="term" value="F:GTP binding"/>
    <property type="evidence" value="ECO:0007669"/>
    <property type="project" value="UniProtKB-KW"/>
</dbReference>
<evidence type="ECO:0000256" key="8">
    <source>
        <dbReference type="ARBA" id="ARBA00022741"/>
    </source>
</evidence>
<name>A0ABD0RKZ6_CIRMR</name>
<comment type="similarity">
    <text evidence="5">Belongs to the TRAFAC class TrmE-Era-EngA-EngB-Septin-like GTPase superfamily. AIG1/Toc34/Toc159-like paraseptin GTPase family. IAN subfamily.</text>
</comment>
<keyword evidence="12" id="KW-0342">GTP-binding</keyword>
<dbReference type="PANTHER" id="PTHR10903:SF186">
    <property type="entry name" value="GTPASE IMAP FAMILY MEMBER 4-LIKE-RELATED"/>
    <property type="match status" value="1"/>
</dbReference>
<keyword evidence="7" id="KW-0677">Repeat</keyword>
<evidence type="ECO:0000256" key="2">
    <source>
        <dbReference type="ARBA" id="ARBA00004240"/>
    </source>
</evidence>
<keyword evidence="6" id="KW-0963">Cytoplasm</keyword>
<dbReference type="Proteomes" id="UP001529510">
    <property type="component" value="Unassembled WGS sequence"/>
</dbReference>
<evidence type="ECO:0000256" key="9">
    <source>
        <dbReference type="ARBA" id="ARBA00022824"/>
    </source>
</evidence>
<dbReference type="EMBL" id="JAMKFB020000003">
    <property type="protein sequence ID" value="KAL0198996.1"/>
    <property type="molecule type" value="Genomic_DNA"/>
</dbReference>
<dbReference type="PANTHER" id="PTHR10903">
    <property type="entry name" value="GTPASE, IMAP FAMILY MEMBER-RELATED"/>
    <property type="match status" value="1"/>
</dbReference>
<dbReference type="SUPFAM" id="SSF52540">
    <property type="entry name" value="P-loop containing nucleoside triphosphate hydrolases"/>
    <property type="match status" value="1"/>
</dbReference>
<comment type="function">
    <text evidence="13">Exerts an anti-apoptotic effect in the immune system and is involved in responses to infections.</text>
</comment>
<dbReference type="InterPro" id="IPR045058">
    <property type="entry name" value="GIMA/IAN/Toc"/>
</dbReference>
<evidence type="ECO:0000256" key="12">
    <source>
        <dbReference type="ARBA" id="ARBA00023134"/>
    </source>
</evidence>
<gene>
    <name evidence="17" type="ORF">M9458_007536</name>
</gene>
<dbReference type="GO" id="GO:0005794">
    <property type="term" value="C:Golgi apparatus"/>
    <property type="evidence" value="ECO:0007669"/>
    <property type="project" value="UniProtKB-SubCell"/>
</dbReference>
<dbReference type="InterPro" id="IPR027417">
    <property type="entry name" value="P-loop_NTPase"/>
</dbReference>
<dbReference type="GO" id="GO:0005783">
    <property type="term" value="C:endoplasmic reticulum"/>
    <property type="evidence" value="ECO:0007669"/>
    <property type="project" value="UniProtKB-SubCell"/>
</dbReference>
<reference evidence="17 18" key="1">
    <citation type="submission" date="2024-05" db="EMBL/GenBank/DDBJ databases">
        <title>Genome sequencing and assembly of Indian major carp, Cirrhinus mrigala (Hamilton, 1822).</title>
        <authorList>
            <person name="Mohindra V."/>
            <person name="Chowdhury L.M."/>
            <person name="Lal K."/>
            <person name="Jena J.K."/>
        </authorList>
    </citation>
    <scope>NUCLEOTIDE SEQUENCE [LARGE SCALE GENOMIC DNA]</scope>
    <source>
        <strain evidence="17">CM1030</strain>
        <tissue evidence="17">Blood</tissue>
    </source>
</reference>
<sequence>IVLLGNGGVGKSASGNTILGEKVFRSALRMIAVTSECSAAHATVPGRSVSVVDTPGFTPGSTEESMTEIVRSVYLLSPGPHAFLIVFALNMRCTGMGQLIPDDIEKMFGEEVLKYSIILFTHGDLLEEDPIEKLIEENYVVRCAVQQCGGRYHVFNNRDENNREQ</sequence>
<evidence type="ECO:0000256" key="7">
    <source>
        <dbReference type="ARBA" id="ARBA00022737"/>
    </source>
</evidence>
<comment type="caution">
    <text evidence="17">The sequence shown here is derived from an EMBL/GenBank/DDBJ whole genome shotgun (WGS) entry which is preliminary data.</text>
</comment>
<dbReference type="Gene3D" id="3.40.50.300">
    <property type="entry name" value="P-loop containing nucleotide triphosphate hydrolases"/>
    <property type="match status" value="1"/>
</dbReference>
<evidence type="ECO:0000313" key="17">
    <source>
        <dbReference type="EMBL" id="KAL0198996.1"/>
    </source>
</evidence>
<evidence type="ECO:0000256" key="3">
    <source>
        <dbReference type="ARBA" id="ARBA00004514"/>
    </source>
</evidence>
<evidence type="ECO:0000256" key="14">
    <source>
        <dbReference type="ARBA" id="ARBA00073539"/>
    </source>
</evidence>
<protein>
    <recommendedName>
        <fullName evidence="14">GTPase IMAP family member 8</fullName>
    </recommendedName>
    <alternativeName>
        <fullName evidence="15">Immune-associated nucleotide-binding protein 9</fullName>
    </alternativeName>
</protein>
<dbReference type="InterPro" id="IPR006703">
    <property type="entry name" value="G_AIG1"/>
</dbReference>
<keyword evidence="11" id="KW-0496">Mitochondrion</keyword>
<keyword evidence="10" id="KW-0333">Golgi apparatus</keyword>
<proteinExistence type="inferred from homology"/>
<accession>A0ABD0RKZ6</accession>
<evidence type="ECO:0000256" key="1">
    <source>
        <dbReference type="ARBA" id="ARBA00004173"/>
    </source>
</evidence>
<evidence type="ECO:0000256" key="15">
    <source>
        <dbReference type="ARBA" id="ARBA00077278"/>
    </source>
</evidence>
<dbReference type="FunFam" id="3.40.50.300:FF:000536">
    <property type="entry name" value="GTPase IMAP family member 8"/>
    <property type="match status" value="1"/>
</dbReference>
<evidence type="ECO:0000256" key="10">
    <source>
        <dbReference type="ARBA" id="ARBA00023034"/>
    </source>
</evidence>
<evidence type="ECO:0000256" key="5">
    <source>
        <dbReference type="ARBA" id="ARBA00008535"/>
    </source>
</evidence>
<dbReference type="Pfam" id="PF04548">
    <property type="entry name" value="AIG1"/>
    <property type="match status" value="1"/>
</dbReference>
<organism evidence="17 18">
    <name type="scientific">Cirrhinus mrigala</name>
    <name type="common">Mrigala</name>
    <dbReference type="NCBI Taxonomy" id="683832"/>
    <lineage>
        <taxon>Eukaryota</taxon>
        <taxon>Metazoa</taxon>
        <taxon>Chordata</taxon>
        <taxon>Craniata</taxon>
        <taxon>Vertebrata</taxon>
        <taxon>Euteleostomi</taxon>
        <taxon>Actinopterygii</taxon>
        <taxon>Neopterygii</taxon>
        <taxon>Teleostei</taxon>
        <taxon>Ostariophysi</taxon>
        <taxon>Cypriniformes</taxon>
        <taxon>Cyprinidae</taxon>
        <taxon>Labeoninae</taxon>
        <taxon>Labeonini</taxon>
        <taxon>Cirrhinus</taxon>
    </lineage>
</organism>
<comment type="subcellular location">
    <subcellularLocation>
        <location evidence="3">Cytoplasm</location>
        <location evidence="3">Cytosol</location>
    </subcellularLocation>
    <subcellularLocation>
        <location evidence="2">Endoplasmic reticulum</location>
    </subcellularLocation>
    <subcellularLocation>
        <location evidence="4">Golgi apparatus</location>
    </subcellularLocation>
    <subcellularLocation>
        <location evidence="1">Mitochondrion</location>
    </subcellularLocation>
</comment>
<feature type="domain" description="AIG1-type G" evidence="16">
    <location>
        <begin position="1"/>
        <end position="165"/>
    </location>
</feature>
<evidence type="ECO:0000256" key="6">
    <source>
        <dbReference type="ARBA" id="ARBA00022490"/>
    </source>
</evidence>
<feature type="non-terminal residue" evidence="17">
    <location>
        <position position="165"/>
    </location>
</feature>
<keyword evidence="18" id="KW-1185">Reference proteome</keyword>
<evidence type="ECO:0000256" key="11">
    <source>
        <dbReference type="ARBA" id="ARBA00023128"/>
    </source>
</evidence>
<dbReference type="GO" id="GO:0005829">
    <property type="term" value="C:cytosol"/>
    <property type="evidence" value="ECO:0007669"/>
    <property type="project" value="UniProtKB-SubCell"/>
</dbReference>
<evidence type="ECO:0000256" key="13">
    <source>
        <dbReference type="ARBA" id="ARBA00056809"/>
    </source>
</evidence>